<keyword evidence="6" id="KW-1185">Reference proteome</keyword>
<dbReference type="InterPro" id="IPR008920">
    <property type="entry name" value="TF_FadR/GntR_C"/>
</dbReference>
<dbReference type="SUPFAM" id="SSF48008">
    <property type="entry name" value="GntR ligand-binding domain-like"/>
    <property type="match status" value="1"/>
</dbReference>
<sequence>MRNQGRDFQQLQKTQRQMKLARHKASEEDADPSIEEMLAGQVRRHILSGRLPPGTKLGEEMLTEVFAVNRSRIRRVLQILAFDRLVELKANRGAFIASPSIKEARDVFEARRVIERVTTEIVARTILTPQLIELGRIVEKQRDASVQGESREVIGLAGDFHRYLCGLAHNTALAQVLEPLILRTALIIALYGTSQAAVTMYEHHARLLQLIESGKSLEAARAMEQCLYVLESTLDLRERHRREPDLKSLLTMIS</sequence>
<evidence type="ECO:0000259" key="4">
    <source>
        <dbReference type="PROSITE" id="PS50949"/>
    </source>
</evidence>
<dbReference type="SMART" id="SM00345">
    <property type="entry name" value="HTH_GNTR"/>
    <property type="match status" value="1"/>
</dbReference>
<dbReference type="PANTHER" id="PTHR43537:SF53">
    <property type="entry name" value="HTH-TYPE TRANSCRIPTIONAL REPRESSOR NANR"/>
    <property type="match status" value="1"/>
</dbReference>
<dbReference type="RefSeq" id="WP_165120914.1">
    <property type="nucleotide sequence ID" value="NZ_JAAKZG010000016.1"/>
</dbReference>
<evidence type="ECO:0000313" key="6">
    <source>
        <dbReference type="Proteomes" id="UP000481252"/>
    </source>
</evidence>
<feature type="domain" description="HTH gntR-type" evidence="4">
    <location>
        <begin position="32"/>
        <end position="99"/>
    </location>
</feature>
<proteinExistence type="predicted"/>
<keyword evidence="2" id="KW-0238">DNA-binding</keyword>
<dbReference type="InterPro" id="IPR000524">
    <property type="entry name" value="Tscrpt_reg_HTH_GntR"/>
</dbReference>
<evidence type="ECO:0000313" key="5">
    <source>
        <dbReference type="EMBL" id="NGN44537.1"/>
    </source>
</evidence>
<protein>
    <submittedName>
        <fullName evidence="5">GntR family transcriptional regulator</fullName>
    </submittedName>
</protein>
<dbReference type="AlphaFoldDB" id="A0A7C9RBI6"/>
<dbReference type="Pfam" id="PF07729">
    <property type="entry name" value="FCD"/>
    <property type="match status" value="1"/>
</dbReference>
<accession>A0A7C9RBI6</accession>
<dbReference type="GO" id="GO:0003700">
    <property type="term" value="F:DNA-binding transcription factor activity"/>
    <property type="evidence" value="ECO:0007669"/>
    <property type="project" value="InterPro"/>
</dbReference>
<evidence type="ECO:0000256" key="1">
    <source>
        <dbReference type="ARBA" id="ARBA00023015"/>
    </source>
</evidence>
<keyword evidence="1" id="KW-0805">Transcription regulation</keyword>
<dbReference type="GO" id="GO:0003677">
    <property type="term" value="F:DNA binding"/>
    <property type="evidence" value="ECO:0007669"/>
    <property type="project" value="UniProtKB-KW"/>
</dbReference>
<comment type="caution">
    <text evidence="5">The sequence shown here is derived from an EMBL/GenBank/DDBJ whole genome shotgun (WGS) entry which is preliminary data.</text>
</comment>
<gene>
    <name evidence="5" type="ORF">G6N74_26095</name>
</gene>
<dbReference type="SMART" id="SM00895">
    <property type="entry name" value="FCD"/>
    <property type="match status" value="1"/>
</dbReference>
<dbReference type="Gene3D" id="1.20.120.530">
    <property type="entry name" value="GntR ligand-binding domain-like"/>
    <property type="match status" value="1"/>
</dbReference>
<dbReference type="Pfam" id="PF00392">
    <property type="entry name" value="GntR"/>
    <property type="match status" value="1"/>
</dbReference>
<reference evidence="5 6" key="1">
    <citation type="submission" date="2020-02" db="EMBL/GenBank/DDBJ databases">
        <title>Genome sequence of the type strain CGMCC 1.15528 of Mesorhizobium zhangyense.</title>
        <authorList>
            <person name="Gao J."/>
            <person name="Sun J."/>
        </authorList>
    </citation>
    <scope>NUCLEOTIDE SEQUENCE [LARGE SCALE GENOMIC DNA]</scope>
    <source>
        <strain evidence="5 6">CGMCC 1.15528</strain>
    </source>
</reference>
<dbReference type="PANTHER" id="PTHR43537">
    <property type="entry name" value="TRANSCRIPTIONAL REGULATOR, GNTR FAMILY"/>
    <property type="match status" value="1"/>
</dbReference>
<dbReference type="InterPro" id="IPR011711">
    <property type="entry name" value="GntR_C"/>
</dbReference>
<organism evidence="5 6">
    <name type="scientific">Mesorhizobium zhangyense</name>
    <dbReference type="NCBI Taxonomy" id="1776730"/>
    <lineage>
        <taxon>Bacteria</taxon>
        <taxon>Pseudomonadati</taxon>
        <taxon>Pseudomonadota</taxon>
        <taxon>Alphaproteobacteria</taxon>
        <taxon>Hyphomicrobiales</taxon>
        <taxon>Phyllobacteriaceae</taxon>
        <taxon>Mesorhizobium</taxon>
    </lineage>
</organism>
<evidence type="ECO:0000256" key="2">
    <source>
        <dbReference type="ARBA" id="ARBA00023125"/>
    </source>
</evidence>
<dbReference type="InterPro" id="IPR036390">
    <property type="entry name" value="WH_DNA-bd_sf"/>
</dbReference>
<dbReference type="Proteomes" id="UP000481252">
    <property type="component" value="Unassembled WGS sequence"/>
</dbReference>
<name>A0A7C9RBI6_9HYPH</name>
<dbReference type="PROSITE" id="PS50949">
    <property type="entry name" value="HTH_GNTR"/>
    <property type="match status" value="1"/>
</dbReference>
<dbReference type="InterPro" id="IPR036388">
    <property type="entry name" value="WH-like_DNA-bd_sf"/>
</dbReference>
<dbReference type="EMBL" id="JAAKZG010000016">
    <property type="protein sequence ID" value="NGN44537.1"/>
    <property type="molecule type" value="Genomic_DNA"/>
</dbReference>
<dbReference type="SUPFAM" id="SSF46785">
    <property type="entry name" value="Winged helix' DNA-binding domain"/>
    <property type="match status" value="1"/>
</dbReference>
<dbReference type="Gene3D" id="1.10.10.10">
    <property type="entry name" value="Winged helix-like DNA-binding domain superfamily/Winged helix DNA-binding domain"/>
    <property type="match status" value="1"/>
</dbReference>
<evidence type="ECO:0000256" key="3">
    <source>
        <dbReference type="ARBA" id="ARBA00023163"/>
    </source>
</evidence>
<keyword evidence="3" id="KW-0804">Transcription</keyword>